<name>A0A9W4UG89_9PLEO</name>
<dbReference type="Pfam" id="PF01408">
    <property type="entry name" value="GFO_IDH_MocA"/>
    <property type="match status" value="1"/>
</dbReference>
<dbReference type="InterPro" id="IPR050984">
    <property type="entry name" value="Gfo/Idh/MocA_domain"/>
</dbReference>
<evidence type="ECO:0000313" key="9">
    <source>
        <dbReference type="Proteomes" id="UP001152607"/>
    </source>
</evidence>
<accession>A0A9W4UG89</accession>
<evidence type="ECO:0000256" key="5">
    <source>
        <dbReference type="ARBA" id="ARBA00049233"/>
    </source>
</evidence>
<keyword evidence="2" id="KW-0560">Oxidoreductase</keyword>
<dbReference type="InterPro" id="IPR036291">
    <property type="entry name" value="NAD(P)-bd_dom_sf"/>
</dbReference>
<dbReference type="GO" id="GO:0000166">
    <property type="term" value="F:nucleotide binding"/>
    <property type="evidence" value="ECO:0007669"/>
    <property type="project" value="InterPro"/>
</dbReference>
<dbReference type="PANTHER" id="PTHR22604">
    <property type="entry name" value="OXIDOREDUCTASES"/>
    <property type="match status" value="1"/>
</dbReference>
<gene>
    <name evidence="8" type="ORF">PDIGIT_LOCUS8710</name>
</gene>
<dbReference type="SUPFAM" id="SSF51735">
    <property type="entry name" value="NAD(P)-binding Rossmann-fold domains"/>
    <property type="match status" value="1"/>
</dbReference>
<dbReference type="AlphaFoldDB" id="A0A9W4UG89"/>
<dbReference type="InterPro" id="IPR055170">
    <property type="entry name" value="GFO_IDH_MocA-like_dom"/>
</dbReference>
<sequence length="423" mass="47316">MAALLGYVKRVYTSFYPPIATKNTGALRIGILGAANIAPLAIIIPAKSHPDVIVAAVAARDYKKAEAYAKKHGIPIVHKTYDDVINDPAIDCIYNPLPNGLHYEWTLKALKAGKHVLLEKPSVSNAEEARSLFSHPILHGPGAPVLLEAFHYRFHPLWSTTLSLFESDDVEEAVATNSCPGGMFPRDDIRFMYSLSGGTLMDLGTYTISAIRGIFNEEPLRVKSATCKTVPAPFDQKCDEAVSAEYEFSRGRVATINSDLQASGGYPFPAVTKNWPSLRNLIPKLVIKMRPRSEKVDDGLEKTTTKTIIVWNFMAPFLYNRIDSITKVQLRSPDGKVIKENETVEYTKAYKWPTDQDNKKGEEWWTTYRYQLEEFVNRIKKRKGSGVWVGPEDSIKQMEMIDATYLKAGMPLRPTTRALEASN</sequence>
<feature type="domain" description="Gfo/Idh/MocA-like oxidoreductase N-terminal" evidence="6">
    <location>
        <begin position="27"/>
        <end position="133"/>
    </location>
</feature>
<evidence type="ECO:0000256" key="3">
    <source>
        <dbReference type="ARBA" id="ARBA00038984"/>
    </source>
</evidence>
<evidence type="ECO:0000256" key="2">
    <source>
        <dbReference type="ARBA" id="ARBA00023002"/>
    </source>
</evidence>
<protein>
    <recommendedName>
        <fullName evidence="3">D-xylose 1-dehydrogenase (NADP(+), D-xylono-1,5-lactone-forming)</fullName>
        <ecNumber evidence="3">1.1.1.179</ecNumber>
    </recommendedName>
    <alternativeName>
        <fullName evidence="4">D-xylose-NADP dehydrogenase</fullName>
    </alternativeName>
</protein>
<dbReference type="InterPro" id="IPR000683">
    <property type="entry name" value="Gfo/Idh/MocA-like_OxRdtase_N"/>
</dbReference>
<dbReference type="OrthoDB" id="6417021at2759"/>
<comment type="catalytic activity">
    <reaction evidence="5">
        <text>D-xylose + NADP(+) = D-xylono-1,5-lactone + NADPH + H(+)</text>
        <dbReference type="Rhea" id="RHEA:22000"/>
        <dbReference type="ChEBI" id="CHEBI:15378"/>
        <dbReference type="ChEBI" id="CHEBI:15867"/>
        <dbReference type="ChEBI" id="CHEBI:53455"/>
        <dbReference type="ChEBI" id="CHEBI:57783"/>
        <dbReference type="ChEBI" id="CHEBI:58349"/>
        <dbReference type="EC" id="1.1.1.179"/>
    </reaction>
</comment>
<dbReference type="SUPFAM" id="SSF55347">
    <property type="entry name" value="Glyceraldehyde-3-phosphate dehydrogenase-like, C-terminal domain"/>
    <property type="match status" value="1"/>
</dbReference>
<dbReference type="GO" id="GO:0047837">
    <property type="term" value="F:D-xylose 1-dehydrogenase (NADP+) activity"/>
    <property type="evidence" value="ECO:0007669"/>
    <property type="project" value="UniProtKB-EC"/>
</dbReference>
<evidence type="ECO:0000256" key="1">
    <source>
        <dbReference type="ARBA" id="ARBA00010928"/>
    </source>
</evidence>
<reference evidence="8" key="1">
    <citation type="submission" date="2023-01" db="EMBL/GenBank/DDBJ databases">
        <authorList>
            <person name="Van Ghelder C."/>
            <person name="Rancurel C."/>
        </authorList>
    </citation>
    <scope>NUCLEOTIDE SEQUENCE</scope>
    <source>
        <strain evidence="8">CNCM I-4278</strain>
    </source>
</reference>
<evidence type="ECO:0000259" key="7">
    <source>
        <dbReference type="Pfam" id="PF22725"/>
    </source>
</evidence>
<keyword evidence="9" id="KW-1185">Reference proteome</keyword>
<dbReference type="PANTHER" id="PTHR22604:SF105">
    <property type="entry name" value="TRANS-1,2-DIHYDROBENZENE-1,2-DIOL DEHYDROGENASE"/>
    <property type="match status" value="1"/>
</dbReference>
<dbReference type="Pfam" id="PF22725">
    <property type="entry name" value="GFO_IDH_MocA_C3"/>
    <property type="match status" value="1"/>
</dbReference>
<evidence type="ECO:0000256" key="4">
    <source>
        <dbReference type="ARBA" id="ARBA00042988"/>
    </source>
</evidence>
<evidence type="ECO:0000313" key="8">
    <source>
        <dbReference type="EMBL" id="CAI6335626.1"/>
    </source>
</evidence>
<organism evidence="8 9">
    <name type="scientific">Periconia digitata</name>
    <dbReference type="NCBI Taxonomy" id="1303443"/>
    <lineage>
        <taxon>Eukaryota</taxon>
        <taxon>Fungi</taxon>
        <taxon>Dikarya</taxon>
        <taxon>Ascomycota</taxon>
        <taxon>Pezizomycotina</taxon>
        <taxon>Dothideomycetes</taxon>
        <taxon>Pleosporomycetidae</taxon>
        <taxon>Pleosporales</taxon>
        <taxon>Massarineae</taxon>
        <taxon>Periconiaceae</taxon>
        <taxon>Periconia</taxon>
    </lineage>
</organism>
<dbReference type="Proteomes" id="UP001152607">
    <property type="component" value="Unassembled WGS sequence"/>
</dbReference>
<dbReference type="Gene3D" id="3.40.50.720">
    <property type="entry name" value="NAD(P)-binding Rossmann-like Domain"/>
    <property type="match status" value="1"/>
</dbReference>
<comment type="similarity">
    <text evidence="1">Belongs to the Gfo/Idh/MocA family.</text>
</comment>
<comment type="caution">
    <text evidence="8">The sequence shown here is derived from an EMBL/GenBank/DDBJ whole genome shotgun (WGS) entry which is preliminary data.</text>
</comment>
<feature type="domain" description="GFO/IDH/MocA-like oxidoreductase" evidence="7">
    <location>
        <begin position="185"/>
        <end position="266"/>
    </location>
</feature>
<dbReference type="EC" id="1.1.1.179" evidence="3"/>
<dbReference type="EMBL" id="CAOQHR010000006">
    <property type="protein sequence ID" value="CAI6335626.1"/>
    <property type="molecule type" value="Genomic_DNA"/>
</dbReference>
<proteinExistence type="inferred from homology"/>
<evidence type="ECO:0000259" key="6">
    <source>
        <dbReference type="Pfam" id="PF01408"/>
    </source>
</evidence>
<dbReference type="Gene3D" id="3.30.360.10">
    <property type="entry name" value="Dihydrodipicolinate Reductase, domain 2"/>
    <property type="match status" value="1"/>
</dbReference>